<gene>
    <name evidence="2" type="ORF">SAMN02745202_00313</name>
</gene>
<dbReference type="eggNOG" id="COG3022">
    <property type="taxonomic scope" value="Bacteria"/>
</dbReference>
<dbReference type="GO" id="GO:0033194">
    <property type="term" value="P:response to hydroperoxide"/>
    <property type="evidence" value="ECO:0007669"/>
    <property type="project" value="TreeGrafter"/>
</dbReference>
<organism evidence="2 3">
    <name type="scientific">Segatella oulorum</name>
    <dbReference type="NCBI Taxonomy" id="28136"/>
    <lineage>
        <taxon>Bacteria</taxon>
        <taxon>Pseudomonadati</taxon>
        <taxon>Bacteroidota</taxon>
        <taxon>Bacteroidia</taxon>
        <taxon>Bacteroidales</taxon>
        <taxon>Prevotellaceae</taxon>
        <taxon>Segatella</taxon>
    </lineage>
</organism>
<dbReference type="HAMAP" id="MF_00652">
    <property type="entry name" value="UPF0246"/>
    <property type="match status" value="1"/>
</dbReference>
<dbReference type="AlphaFoldDB" id="A0A1T4L7B2"/>
<dbReference type="Pfam" id="PF03883">
    <property type="entry name" value="H2O2_YaaD"/>
    <property type="match status" value="1"/>
</dbReference>
<dbReference type="PANTHER" id="PTHR30283">
    <property type="entry name" value="PEROXIDE STRESS RESPONSE PROTEIN YAAA"/>
    <property type="match status" value="1"/>
</dbReference>
<evidence type="ECO:0000256" key="1">
    <source>
        <dbReference type="HAMAP-Rule" id="MF_00652"/>
    </source>
</evidence>
<dbReference type="Proteomes" id="UP000190065">
    <property type="component" value="Unassembled WGS sequence"/>
</dbReference>
<dbReference type="EMBL" id="FUXK01000003">
    <property type="protein sequence ID" value="SJZ50518.1"/>
    <property type="molecule type" value="Genomic_DNA"/>
</dbReference>
<dbReference type="RefSeq" id="WP_078805429.1">
    <property type="nucleotide sequence ID" value="NZ_FUXK01000003.1"/>
</dbReference>
<sequence length="255" mass="29306">MQIILTSAKIMNAAADVAVPFVTQPAFETEANELALSIASWSVAELMQAFQCSESLAHDNQQRFQSFFNAAEKLPAILAYHGEAYKHLCAETFTSAQFQQAQRHLFITSFLYGLLRPLDLIHPYRMEGNVRLPATQGQTLFAFWHERLTDMLIHAVQADDGVLVHLASAEYEHLFDWRRVQREVRVVQPLFYVEKGDKMRVMALYAKRCRGAMTRQILQKGWQQPADLLQFAYEGFAFAPHYGDEKHPHFIWKQG</sequence>
<accession>A0A1T4L7B2</accession>
<comment type="similarity">
    <text evidence="1">Belongs to the UPF0246 family.</text>
</comment>
<name>A0A1T4L7B2_9BACT</name>
<dbReference type="STRING" id="28136.SAMN02745202_00313"/>
<evidence type="ECO:0000313" key="2">
    <source>
        <dbReference type="EMBL" id="SJZ50518.1"/>
    </source>
</evidence>
<dbReference type="InterPro" id="IPR005583">
    <property type="entry name" value="YaaA"/>
</dbReference>
<proteinExistence type="inferred from homology"/>
<dbReference type="GO" id="GO:0005829">
    <property type="term" value="C:cytosol"/>
    <property type="evidence" value="ECO:0007669"/>
    <property type="project" value="TreeGrafter"/>
</dbReference>
<reference evidence="2 3" key="1">
    <citation type="submission" date="2017-02" db="EMBL/GenBank/DDBJ databases">
        <authorList>
            <person name="Peterson S.W."/>
        </authorList>
    </citation>
    <scope>NUCLEOTIDE SEQUENCE [LARGE SCALE GENOMIC DNA]</scope>
    <source>
        <strain evidence="2 3">ATCC 43324</strain>
    </source>
</reference>
<dbReference type="PANTHER" id="PTHR30283:SF4">
    <property type="entry name" value="PEROXIDE STRESS RESISTANCE PROTEIN YAAA"/>
    <property type="match status" value="1"/>
</dbReference>
<protein>
    <recommendedName>
        <fullName evidence="1">UPF0246 protein SAMN02745202_00313</fullName>
    </recommendedName>
</protein>
<evidence type="ECO:0000313" key="3">
    <source>
        <dbReference type="Proteomes" id="UP000190065"/>
    </source>
</evidence>